<dbReference type="InterPro" id="IPR002347">
    <property type="entry name" value="SDR_fam"/>
</dbReference>
<sequence>MAKKTIAIVGAGPGVGLAIAKRFGRQGFKVALLSRNQTSLNDLVECLSIQGIEAAAFTADVTDDNSVTSALNTAISHFGSIDVLEYSPCPPADTLRTPKTIDVANQLYHLRLTVLGAVAAVQTVLPGMIERKSGSLLFTGPASAQYPVAMTGSACVAAGSELNYAKVLNQELSGDGIYAGFVSICGWVIQKGDENGTHPSGLPLVAAQDVADIHWDLHVKRDRVEAFAGDLAPLLKLANATVAGP</sequence>
<protein>
    <submittedName>
        <fullName evidence="1">NADP-dependent 3-hydroxy acid dehydrogenase YdfG</fullName>
    </submittedName>
</protein>
<reference evidence="1 2" key="1">
    <citation type="submission" date="2020-08" db="EMBL/GenBank/DDBJ databases">
        <title>Genomic Encyclopedia of Type Strains, Phase IV (KMG-IV): sequencing the most valuable type-strain genomes for metagenomic binning, comparative biology and taxonomic classification.</title>
        <authorList>
            <person name="Goeker M."/>
        </authorList>
    </citation>
    <scope>NUCLEOTIDE SEQUENCE [LARGE SCALE GENOMIC DNA]</scope>
    <source>
        <strain evidence="1 2">DSM 25079</strain>
    </source>
</reference>
<dbReference type="PANTHER" id="PTHR43431">
    <property type="entry name" value="OXIDOREDUCTASE, SHORT CHAIN DEHYDROGENASE/REDUCTASE FAMILY (AFU_ORTHOLOGUE AFUA_5G14000)"/>
    <property type="match status" value="1"/>
</dbReference>
<organism evidence="1 2">
    <name type="scientific">Sphingobium boeckii</name>
    <dbReference type="NCBI Taxonomy" id="1082345"/>
    <lineage>
        <taxon>Bacteria</taxon>
        <taxon>Pseudomonadati</taxon>
        <taxon>Pseudomonadota</taxon>
        <taxon>Alphaproteobacteria</taxon>
        <taxon>Sphingomonadales</taxon>
        <taxon>Sphingomonadaceae</taxon>
        <taxon>Sphingobium</taxon>
    </lineage>
</organism>
<evidence type="ECO:0000313" key="1">
    <source>
        <dbReference type="EMBL" id="MBB5684837.1"/>
    </source>
</evidence>
<dbReference type="RefSeq" id="WP_184015491.1">
    <property type="nucleotide sequence ID" value="NZ_JACIJC010000001.1"/>
</dbReference>
<dbReference type="CDD" id="cd05233">
    <property type="entry name" value="SDR_c"/>
    <property type="match status" value="1"/>
</dbReference>
<keyword evidence="2" id="KW-1185">Reference proteome</keyword>
<dbReference type="SUPFAM" id="SSF51735">
    <property type="entry name" value="NAD(P)-binding Rossmann-fold domains"/>
    <property type="match status" value="1"/>
</dbReference>
<dbReference type="EMBL" id="JACIJC010000001">
    <property type="protein sequence ID" value="MBB5684837.1"/>
    <property type="molecule type" value="Genomic_DNA"/>
</dbReference>
<dbReference type="Pfam" id="PF00106">
    <property type="entry name" value="adh_short"/>
    <property type="match status" value="1"/>
</dbReference>
<gene>
    <name evidence="1" type="ORF">FHS49_000828</name>
</gene>
<dbReference type="Gene3D" id="3.40.50.720">
    <property type="entry name" value="NAD(P)-binding Rossmann-like Domain"/>
    <property type="match status" value="1"/>
</dbReference>
<dbReference type="AlphaFoldDB" id="A0A7W9AG09"/>
<name>A0A7W9AG09_9SPHN</name>
<dbReference type="PANTHER" id="PTHR43431:SF7">
    <property type="entry name" value="OXIDOREDUCTASE, SHORT CHAIN DEHYDROGENASE_REDUCTASE FAMILY (AFU_ORTHOLOGUE AFUA_5G14000)"/>
    <property type="match status" value="1"/>
</dbReference>
<proteinExistence type="predicted"/>
<dbReference type="InterPro" id="IPR036291">
    <property type="entry name" value="NAD(P)-bd_dom_sf"/>
</dbReference>
<comment type="caution">
    <text evidence="1">The sequence shown here is derived from an EMBL/GenBank/DDBJ whole genome shotgun (WGS) entry which is preliminary data.</text>
</comment>
<accession>A0A7W9AG09</accession>
<dbReference type="Proteomes" id="UP000549617">
    <property type="component" value="Unassembled WGS sequence"/>
</dbReference>
<evidence type="ECO:0000313" key="2">
    <source>
        <dbReference type="Proteomes" id="UP000549617"/>
    </source>
</evidence>